<dbReference type="GO" id="GO:0004069">
    <property type="term" value="F:L-aspartate:2-oxoglutarate aminotransferase activity"/>
    <property type="evidence" value="ECO:0007669"/>
    <property type="project" value="TreeGrafter"/>
</dbReference>
<dbReference type="CDD" id="cd00609">
    <property type="entry name" value="AAT_like"/>
    <property type="match status" value="1"/>
</dbReference>
<dbReference type="Proteomes" id="UP000243859">
    <property type="component" value="Unassembled WGS sequence"/>
</dbReference>
<evidence type="ECO:0000256" key="5">
    <source>
        <dbReference type="ARBA" id="ARBA00022679"/>
    </source>
</evidence>
<dbReference type="Gene3D" id="3.40.640.10">
    <property type="entry name" value="Type I PLP-dependent aspartate aminotransferase-like (Major domain)"/>
    <property type="match status" value="1"/>
</dbReference>
<dbReference type="GO" id="GO:0033585">
    <property type="term" value="P:L-phenylalanine biosynthetic process from chorismate via phenylpyruvate"/>
    <property type="evidence" value="ECO:0007669"/>
    <property type="project" value="TreeGrafter"/>
</dbReference>
<evidence type="ECO:0000256" key="3">
    <source>
        <dbReference type="ARBA" id="ARBA00011738"/>
    </source>
</evidence>
<protein>
    <submittedName>
        <fullName evidence="8">Aromatic amino acid aminotransferase</fullName>
    </submittedName>
</protein>
<dbReference type="Pfam" id="PF00155">
    <property type="entry name" value="Aminotran_1_2"/>
    <property type="match status" value="1"/>
</dbReference>
<accession>A0A2T5BU97</accession>
<dbReference type="GO" id="GO:0042802">
    <property type="term" value="F:identical protein binding"/>
    <property type="evidence" value="ECO:0007669"/>
    <property type="project" value="TreeGrafter"/>
</dbReference>
<evidence type="ECO:0000256" key="1">
    <source>
        <dbReference type="ARBA" id="ARBA00001933"/>
    </source>
</evidence>
<dbReference type="InterPro" id="IPR015424">
    <property type="entry name" value="PyrdxlP-dep_Trfase"/>
</dbReference>
<dbReference type="PANTHER" id="PTHR11879:SF22">
    <property type="entry name" value="ASPARTATE AMINOTRANSFERASE, MITOCHONDRIAL"/>
    <property type="match status" value="1"/>
</dbReference>
<dbReference type="GO" id="GO:0005829">
    <property type="term" value="C:cytosol"/>
    <property type="evidence" value="ECO:0007669"/>
    <property type="project" value="TreeGrafter"/>
</dbReference>
<reference evidence="8 9" key="1">
    <citation type="submission" date="2018-04" db="EMBL/GenBank/DDBJ databases">
        <title>Genomic Encyclopedia of Archaeal and Bacterial Type Strains, Phase II (KMG-II): from individual species to whole genera.</title>
        <authorList>
            <person name="Goeker M."/>
        </authorList>
    </citation>
    <scope>NUCLEOTIDE SEQUENCE [LARGE SCALE GENOMIC DNA]</scope>
    <source>
        <strain evidence="8 9">DSM 18064</strain>
    </source>
</reference>
<evidence type="ECO:0000256" key="6">
    <source>
        <dbReference type="ARBA" id="ARBA00022898"/>
    </source>
</evidence>
<feature type="domain" description="Aminotransferase class I/classII large" evidence="7">
    <location>
        <begin position="26"/>
        <end position="388"/>
    </location>
</feature>
<evidence type="ECO:0000313" key="9">
    <source>
        <dbReference type="Proteomes" id="UP000243859"/>
    </source>
</evidence>
<dbReference type="EMBL" id="QAAA01000004">
    <property type="protein sequence ID" value="PTN03016.1"/>
    <property type="molecule type" value="Genomic_DNA"/>
</dbReference>
<comment type="similarity">
    <text evidence="2">Belongs to the class-I pyridoxal-phosphate-dependent aminotransferase family.</text>
</comment>
<dbReference type="InterPro" id="IPR004839">
    <property type="entry name" value="Aminotransferase_I/II_large"/>
</dbReference>
<dbReference type="InterPro" id="IPR015421">
    <property type="entry name" value="PyrdxlP-dep_Trfase_major"/>
</dbReference>
<keyword evidence="5 8" id="KW-0808">Transferase</keyword>
<sequence>MFAGLSAQSPDKIIGLMQAFRADPRTDKVDLGVGVYRAPDGTTPVMRAVKRAEQRLWEEEATKSYTALEGDAGFHAALSGLLLGPPPEDRLAYAATPGGTGAVRQALELLARANASLCVWLPGPTWPNHPAIIDHLGLKRREYRYYDPATQCVDFDAMMADLARIGPDDVVLLHGCCHNPTGADLTLPQWQEITAHLGQTGALPLIDIAYLGFGDGPEADAQGLSHIVATLPEALICMSCSKNFGLYRERTGLLMALSPNLATRDIVQGNLSNLNRQNFAFPPDHGARLVTMVLNDPALRRDWLAELTEMRNRMQSLRGALAEVLRAESRSDRFGFLTAQRGMFSLLGASTPQVAALRETHGIYMIGDSRINIAGLPENDLPRLARAFLDAGL</sequence>
<comment type="subunit">
    <text evidence="3">Homodimer.</text>
</comment>
<dbReference type="OrthoDB" id="9766445at2"/>
<dbReference type="GO" id="GO:0004838">
    <property type="term" value="F:L-tyrosine-2-oxoglutarate transaminase activity"/>
    <property type="evidence" value="ECO:0007669"/>
    <property type="project" value="TreeGrafter"/>
</dbReference>
<evidence type="ECO:0000256" key="4">
    <source>
        <dbReference type="ARBA" id="ARBA00022576"/>
    </source>
</evidence>
<dbReference type="Gene3D" id="3.90.1150.10">
    <property type="entry name" value="Aspartate Aminotransferase, domain 1"/>
    <property type="match status" value="1"/>
</dbReference>
<dbReference type="NCBIfam" id="NF006719">
    <property type="entry name" value="PRK09257.1"/>
    <property type="match status" value="1"/>
</dbReference>
<organism evidence="8 9">
    <name type="scientific">Rhodovulum imhoffii</name>
    <dbReference type="NCBI Taxonomy" id="365340"/>
    <lineage>
        <taxon>Bacteria</taxon>
        <taxon>Pseudomonadati</taxon>
        <taxon>Pseudomonadota</taxon>
        <taxon>Alphaproteobacteria</taxon>
        <taxon>Rhodobacterales</taxon>
        <taxon>Paracoccaceae</taxon>
        <taxon>Rhodovulum</taxon>
    </lineage>
</organism>
<comment type="caution">
    <text evidence="8">The sequence shown here is derived from an EMBL/GenBank/DDBJ whole genome shotgun (WGS) entry which is preliminary data.</text>
</comment>
<evidence type="ECO:0000313" key="8">
    <source>
        <dbReference type="EMBL" id="PTN03016.1"/>
    </source>
</evidence>
<name>A0A2T5BU97_9RHOB</name>
<proteinExistence type="inferred from homology"/>
<dbReference type="PRINTS" id="PR00799">
    <property type="entry name" value="TRANSAMINASE"/>
</dbReference>
<keyword evidence="9" id="KW-1185">Reference proteome</keyword>
<dbReference type="GO" id="GO:0030170">
    <property type="term" value="F:pyridoxal phosphate binding"/>
    <property type="evidence" value="ECO:0007669"/>
    <property type="project" value="InterPro"/>
</dbReference>
<keyword evidence="6" id="KW-0663">Pyridoxal phosphate</keyword>
<dbReference type="SUPFAM" id="SSF53383">
    <property type="entry name" value="PLP-dependent transferases"/>
    <property type="match status" value="1"/>
</dbReference>
<dbReference type="PANTHER" id="PTHR11879">
    <property type="entry name" value="ASPARTATE AMINOTRANSFERASE"/>
    <property type="match status" value="1"/>
</dbReference>
<keyword evidence="4 8" id="KW-0032">Aminotransferase</keyword>
<gene>
    <name evidence="8" type="ORF">C8N32_104127</name>
</gene>
<evidence type="ECO:0000259" key="7">
    <source>
        <dbReference type="Pfam" id="PF00155"/>
    </source>
</evidence>
<dbReference type="InterPro" id="IPR015422">
    <property type="entry name" value="PyrdxlP-dep_Trfase_small"/>
</dbReference>
<dbReference type="AlphaFoldDB" id="A0A2T5BU97"/>
<dbReference type="InterPro" id="IPR000796">
    <property type="entry name" value="Asp_trans"/>
</dbReference>
<comment type="cofactor">
    <cofactor evidence="1">
        <name>pyridoxal 5'-phosphate</name>
        <dbReference type="ChEBI" id="CHEBI:597326"/>
    </cofactor>
</comment>
<evidence type="ECO:0000256" key="2">
    <source>
        <dbReference type="ARBA" id="ARBA00007441"/>
    </source>
</evidence>